<organism evidence="2 3">
    <name type="scientific">Gregarina niphandrodes</name>
    <name type="common">Septate eugregarine</name>
    <dbReference type="NCBI Taxonomy" id="110365"/>
    <lineage>
        <taxon>Eukaryota</taxon>
        <taxon>Sar</taxon>
        <taxon>Alveolata</taxon>
        <taxon>Apicomplexa</taxon>
        <taxon>Conoidasida</taxon>
        <taxon>Gregarinasina</taxon>
        <taxon>Eugregarinorida</taxon>
        <taxon>Gregarinidae</taxon>
        <taxon>Gregarina</taxon>
    </lineage>
</organism>
<dbReference type="GeneID" id="22912986"/>
<dbReference type="EMBL" id="AFNH02000617">
    <property type="protein sequence ID" value="EZG65671.1"/>
    <property type="molecule type" value="Genomic_DNA"/>
</dbReference>
<evidence type="ECO:0000313" key="3">
    <source>
        <dbReference type="Proteomes" id="UP000019763"/>
    </source>
</evidence>
<evidence type="ECO:0000256" key="1">
    <source>
        <dbReference type="SAM" id="MobiDB-lite"/>
    </source>
</evidence>
<protein>
    <submittedName>
        <fullName evidence="2">Uncharacterized protein</fullName>
    </submittedName>
</protein>
<dbReference type="VEuPathDB" id="CryptoDB:GNI_082430"/>
<dbReference type="SUPFAM" id="SSF52540">
    <property type="entry name" value="P-loop containing nucleoside triphosphate hydrolases"/>
    <property type="match status" value="1"/>
</dbReference>
<reference evidence="2" key="1">
    <citation type="submission" date="2013-12" db="EMBL/GenBank/DDBJ databases">
        <authorList>
            <person name="Omoto C.K."/>
            <person name="Sibley D."/>
            <person name="Venepally P."/>
            <person name="Hadjithomas M."/>
            <person name="Karamycheva S."/>
            <person name="Brunk B."/>
            <person name="Roos D."/>
            <person name="Caler E."/>
            <person name="Lorenzi H."/>
        </authorList>
    </citation>
    <scope>NUCLEOTIDE SEQUENCE</scope>
</reference>
<keyword evidence="3" id="KW-1185">Reference proteome</keyword>
<feature type="compositionally biased region" description="Basic and acidic residues" evidence="1">
    <location>
        <begin position="209"/>
        <end position="222"/>
    </location>
</feature>
<feature type="compositionally biased region" description="Basic and acidic residues" evidence="1">
    <location>
        <begin position="167"/>
        <end position="200"/>
    </location>
</feature>
<gene>
    <name evidence="2" type="ORF">GNI_082430</name>
</gene>
<dbReference type="InterPro" id="IPR027417">
    <property type="entry name" value="P-loop_NTPase"/>
</dbReference>
<proteinExistence type="predicted"/>
<comment type="caution">
    <text evidence="2">The sequence shown here is derived from an EMBL/GenBank/DDBJ whole genome shotgun (WGS) entry which is preliminary data.</text>
</comment>
<dbReference type="AlphaFoldDB" id="A0A023B670"/>
<accession>A0A023B670</accession>
<name>A0A023B670_GRENI</name>
<evidence type="ECO:0000313" key="2">
    <source>
        <dbReference type="EMBL" id="EZG65671.1"/>
    </source>
</evidence>
<feature type="region of interest" description="Disordered" evidence="1">
    <location>
        <begin position="129"/>
        <end position="222"/>
    </location>
</feature>
<sequence length="298" mass="34095">MAQGMRWMDLGELSDVYYTLPWHRLWLVRQEATVLQPVDDSLYGARVSLTNEFLEIHDWRDLGDDHFTRVPKKTPGRGDKFTVWSIRELPDYSVSLGHSSNQDGFAKQVTWVLPSGISTAASEATLSFEPDFPVSDQSPDAWQEELSGSQADSADRMDQTIVCTGARPEDRKREKCSNKQRDKEEEKVGRADYKQEKSEQGSEQGSEQENEKENEKENEQENEQEKLGYMFLIFEEHVKLYRALQKTMSSRQRGSVCRLLGGTGTGKTHACLYVLFRELAKDFGTLVIKRTDLLGVRQ</sequence>
<dbReference type="Proteomes" id="UP000019763">
    <property type="component" value="Unassembled WGS sequence"/>
</dbReference>
<dbReference type="RefSeq" id="XP_011134064.1">
    <property type="nucleotide sequence ID" value="XM_011135762.1"/>
</dbReference>
<feature type="compositionally biased region" description="Polar residues" evidence="1">
    <location>
        <begin position="135"/>
        <end position="152"/>
    </location>
</feature>